<dbReference type="PANTHER" id="PTHR36115">
    <property type="entry name" value="PROLINE-RICH ANTIGEN HOMOLOG-RELATED"/>
    <property type="match status" value="1"/>
</dbReference>
<reference evidence="8 9" key="1">
    <citation type="submission" date="2019-09" db="EMBL/GenBank/DDBJ databases">
        <title>Segnochrobactrum spirostomi gen. nov., sp. nov., isolated from the ciliate Spirostomum cf. yagiui and description of a novel family, Segnochrobactraceae fam. nov. within the order Rhizobiales of the class Alphaproteobacteria.</title>
        <authorList>
            <person name="Akter S."/>
            <person name="Shazib S.U.A."/>
            <person name="Shin M.K."/>
        </authorList>
    </citation>
    <scope>NUCLEOTIDE SEQUENCE [LARGE SCALE GENOMIC DNA]</scope>
    <source>
        <strain evidence="8 9">Sp-1</strain>
    </source>
</reference>
<sequence>MSDAANGQPIPTRFADGQPFYDVRLFDGVRRRRMLAFALDVVLIAILTFVAGIAVFFLGIFTLGLGWFAYLFLWQGIALIYAAATLGGPSGATPGMRALGIEMRLRDGGRPYPLLAVAHSLLFWFSVSLLTPFVLAISLIDDRKRTLHDLLLGTVIVDSDAMRRSGF</sequence>
<feature type="transmembrane region" description="Helical" evidence="6">
    <location>
        <begin position="34"/>
        <end position="61"/>
    </location>
</feature>
<evidence type="ECO:0000313" key="8">
    <source>
        <dbReference type="EMBL" id="MQT11645.1"/>
    </source>
</evidence>
<keyword evidence="9" id="KW-1185">Reference proteome</keyword>
<comment type="caution">
    <text evidence="8">The sequence shown here is derived from an EMBL/GenBank/DDBJ whole genome shotgun (WGS) entry which is preliminary data.</text>
</comment>
<dbReference type="Pfam" id="PF06271">
    <property type="entry name" value="RDD"/>
    <property type="match status" value="1"/>
</dbReference>
<dbReference type="Proteomes" id="UP000332515">
    <property type="component" value="Unassembled WGS sequence"/>
</dbReference>
<dbReference type="EMBL" id="VWNA01000001">
    <property type="protein sequence ID" value="MQT11645.1"/>
    <property type="molecule type" value="Genomic_DNA"/>
</dbReference>
<accession>A0A6A7XYX0</accession>
<feature type="transmembrane region" description="Helical" evidence="6">
    <location>
        <begin position="112"/>
        <end position="140"/>
    </location>
</feature>
<proteinExistence type="predicted"/>
<feature type="transmembrane region" description="Helical" evidence="6">
    <location>
        <begin position="67"/>
        <end position="91"/>
    </location>
</feature>
<keyword evidence="3 6" id="KW-0812">Transmembrane</keyword>
<evidence type="ECO:0000256" key="2">
    <source>
        <dbReference type="ARBA" id="ARBA00022475"/>
    </source>
</evidence>
<feature type="domain" description="RDD" evidence="7">
    <location>
        <begin position="32"/>
        <end position="152"/>
    </location>
</feature>
<dbReference type="AlphaFoldDB" id="A0A6A7XYX0"/>
<gene>
    <name evidence="8" type="ORF">F0357_02940</name>
</gene>
<protein>
    <submittedName>
        <fullName evidence="8">RDD family protein</fullName>
    </submittedName>
</protein>
<evidence type="ECO:0000313" key="9">
    <source>
        <dbReference type="Proteomes" id="UP000332515"/>
    </source>
</evidence>
<keyword evidence="5 6" id="KW-0472">Membrane</keyword>
<comment type="subcellular location">
    <subcellularLocation>
        <location evidence="1">Cell membrane</location>
        <topology evidence="1">Multi-pass membrane protein</topology>
    </subcellularLocation>
</comment>
<evidence type="ECO:0000256" key="4">
    <source>
        <dbReference type="ARBA" id="ARBA00022989"/>
    </source>
</evidence>
<name>A0A6A7XYX0_9HYPH</name>
<evidence type="ECO:0000256" key="6">
    <source>
        <dbReference type="SAM" id="Phobius"/>
    </source>
</evidence>
<keyword evidence="4 6" id="KW-1133">Transmembrane helix</keyword>
<dbReference type="GO" id="GO:0005886">
    <property type="term" value="C:plasma membrane"/>
    <property type="evidence" value="ECO:0007669"/>
    <property type="project" value="UniProtKB-SubCell"/>
</dbReference>
<evidence type="ECO:0000256" key="1">
    <source>
        <dbReference type="ARBA" id="ARBA00004651"/>
    </source>
</evidence>
<dbReference type="InterPro" id="IPR051791">
    <property type="entry name" value="Pra-immunoreactive"/>
</dbReference>
<dbReference type="RefSeq" id="WP_153478565.1">
    <property type="nucleotide sequence ID" value="NZ_VWNA01000001.1"/>
</dbReference>
<organism evidence="8 9">
    <name type="scientific">Segnochrobactrum spirostomi</name>
    <dbReference type="NCBI Taxonomy" id="2608987"/>
    <lineage>
        <taxon>Bacteria</taxon>
        <taxon>Pseudomonadati</taxon>
        <taxon>Pseudomonadota</taxon>
        <taxon>Alphaproteobacteria</taxon>
        <taxon>Hyphomicrobiales</taxon>
        <taxon>Segnochrobactraceae</taxon>
        <taxon>Segnochrobactrum</taxon>
    </lineage>
</organism>
<evidence type="ECO:0000259" key="7">
    <source>
        <dbReference type="Pfam" id="PF06271"/>
    </source>
</evidence>
<evidence type="ECO:0000256" key="5">
    <source>
        <dbReference type="ARBA" id="ARBA00023136"/>
    </source>
</evidence>
<evidence type="ECO:0000256" key="3">
    <source>
        <dbReference type="ARBA" id="ARBA00022692"/>
    </source>
</evidence>
<keyword evidence="2" id="KW-1003">Cell membrane</keyword>
<dbReference type="InterPro" id="IPR010432">
    <property type="entry name" value="RDD"/>
</dbReference>